<dbReference type="AlphaFoldDB" id="A0ABC9YY92"/>
<dbReference type="Proteomes" id="UP000037179">
    <property type="component" value="Unassembled WGS sequence"/>
</dbReference>
<protein>
    <submittedName>
        <fullName evidence="1">Uncharacterized protein</fullName>
    </submittedName>
</protein>
<name>A0ABC9YY92_9NOCA</name>
<dbReference type="EMBL" id="BBYQ01000078">
    <property type="protein sequence ID" value="GAP30330.1"/>
    <property type="molecule type" value="Genomic_DNA"/>
</dbReference>
<comment type="caution">
    <text evidence="1">The sequence shown here is derived from an EMBL/GenBank/DDBJ whole genome shotgun (WGS) entry which is preliminary data.</text>
</comment>
<reference evidence="1 2" key="2">
    <citation type="journal article" date="2016" name="Genome Announc.">
        <title>Draft Genome Sequence of Erythromycin- and Oxytetracycline-Sensitive Nocardia seriolae Strain U-1 (NBRC 110359).</title>
        <authorList>
            <person name="Imajoh M."/>
            <person name="Sukeda M."/>
            <person name="Shimizu M."/>
            <person name="Yamane J."/>
            <person name="Ohnishi K."/>
            <person name="Oshima S."/>
        </authorList>
    </citation>
    <scope>NUCLEOTIDE SEQUENCE [LARGE SCALE GENOMIC DNA]</scope>
    <source>
        <strain evidence="1 2">U-1</strain>
    </source>
</reference>
<reference evidence="2" key="1">
    <citation type="submission" date="2015-07" db="EMBL/GenBank/DDBJ databases">
        <title>Nocardia seriolae U-1 whole genome shotgun sequence.</title>
        <authorList>
            <person name="Imajoh M."/>
            <person name="Fukumoto Y."/>
            <person name="Sukeda M."/>
            <person name="Yamane J."/>
            <person name="Yamasaki K."/>
            <person name="Shimizu M."/>
            <person name="Ohnishi K."/>
            <person name="Oshima S."/>
        </authorList>
    </citation>
    <scope>NUCLEOTIDE SEQUENCE [LARGE SCALE GENOMIC DNA]</scope>
    <source>
        <strain evidence="2">U-1</strain>
    </source>
</reference>
<proteinExistence type="predicted"/>
<organism evidence="1 2">
    <name type="scientific">Nocardia seriolae</name>
    <dbReference type="NCBI Taxonomy" id="37332"/>
    <lineage>
        <taxon>Bacteria</taxon>
        <taxon>Bacillati</taxon>
        <taxon>Actinomycetota</taxon>
        <taxon>Actinomycetes</taxon>
        <taxon>Mycobacteriales</taxon>
        <taxon>Nocardiaceae</taxon>
        <taxon>Nocardia</taxon>
    </lineage>
</organism>
<sequence>MPMMSCPAARRAAAVAAPMPEPEPVMAIVIPPIRTRSRNIDKPVGTGISATGTVIARRFGPAIRQVNTRSVINRGPDRSGPFGCFRASLPLASPIEL</sequence>
<accession>A0ABC9YY92</accession>
<evidence type="ECO:0000313" key="1">
    <source>
        <dbReference type="EMBL" id="GAP30330.1"/>
    </source>
</evidence>
<keyword evidence="2" id="KW-1185">Reference proteome</keyword>
<evidence type="ECO:0000313" key="2">
    <source>
        <dbReference type="Proteomes" id="UP000037179"/>
    </source>
</evidence>
<gene>
    <name evidence="1" type="ORF">NSK11_contig00078-0006</name>
</gene>